<keyword evidence="2" id="KW-1185">Reference proteome</keyword>
<dbReference type="InParanoid" id="A0A0D0DMY2"/>
<accession>A0A0D0DMY2</accession>
<protein>
    <submittedName>
        <fullName evidence="1">Uncharacterized protein</fullName>
    </submittedName>
</protein>
<dbReference type="HOGENOM" id="CLU_2050378_0_0_1"/>
<dbReference type="EMBL" id="KN824839">
    <property type="protein sequence ID" value="KIL00193.1"/>
    <property type="molecule type" value="Genomic_DNA"/>
</dbReference>
<name>A0A0D0DMY2_9AGAM</name>
<proteinExistence type="predicted"/>
<evidence type="ECO:0000313" key="2">
    <source>
        <dbReference type="Proteomes" id="UP000054538"/>
    </source>
</evidence>
<dbReference type="Proteomes" id="UP000054538">
    <property type="component" value="Unassembled WGS sequence"/>
</dbReference>
<evidence type="ECO:0000313" key="1">
    <source>
        <dbReference type="EMBL" id="KIL00193.1"/>
    </source>
</evidence>
<gene>
    <name evidence="1" type="ORF">PAXRUDRAFT_315099</name>
</gene>
<reference evidence="2" key="2">
    <citation type="submission" date="2015-01" db="EMBL/GenBank/DDBJ databases">
        <title>Evolutionary Origins and Diversification of the Mycorrhizal Mutualists.</title>
        <authorList>
            <consortium name="DOE Joint Genome Institute"/>
            <consortium name="Mycorrhizal Genomics Consortium"/>
            <person name="Kohler A."/>
            <person name="Kuo A."/>
            <person name="Nagy L.G."/>
            <person name="Floudas D."/>
            <person name="Copeland A."/>
            <person name="Barry K.W."/>
            <person name="Cichocki N."/>
            <person name="Veneault-Fourrey C."/>
            <person name="LaButti K."/>
            <person name="Lindquist E.A."/>
            <person name="Lipzen A."/>
            <person name="Lundell T."/>
            <person name="Morin E."/>
            <person name="Murat C."/>
            <person name="Riley R."/>
            <person name="Ohm R."/>
            <person name="Sun H."/>
            <person name="Tunlid A."/>
            <person name="Henrissat B."/>
            <person name="Grigoriev I.V."/>
            <person name="Hibbett D.S."/>
            <person name="Martin F."/>
        </authorList>
    </citation>
    <scope>NUCLEOTIDE SEQUENCE [LARGE SCALE GENOMIC DNA]</scope>
    <source>
        <strain evidence="2">Ve08.2h10</strain>
    </source>
</reference>
<reference evidence="1 2" key="1">
    <citation type="submission" date="2014-04" db="EMBL/GenBank/DDBJ databases">
        <authorList>
            <consortium name="DOE Joint Genome Institute"/>
            <person name="Kuo A."/>
            <person name="Kohler A."/>
            <person name="Jargeat P."/>
            <person name="Nagy L.G."/>
            <person name="Floudas D."/>
            <person name="Copeland A."/>
            <person name="Barry K.W."/>
            <person name="Cichocki N."/>
            <person name="Veneault-Fourrey C."/>
            <person name="LaButti K."/>
            <person name="Lindquist E.A."/>
            <person name="Lipzen A."/>
            <person name="Lundell T."/>
            <person name="Morin E."/>
            <person name="Murat C."/>
            <person name="Sun H."/>
            <person name="Tunlid A."/>
            <person name="Henrissat B."/>
            <person name="Grigoriev I.V."/>
            <person name="Hibbett D.S."/>
            <person name="Martin F."/>
            <person name="Nordberg H.P."/>
            <person name="Cantor M.N."/>
            <person name="Hua S.X."/>
        </authorList>
    </citation>
    <scope>NUCLEOTIDE SEQUENCE [LARGE SCALE GENOMIC DNA]</scope>
    <source>
        <strain evidence="1 2">Ve08.2h10</strain>
    </source>
</reference>
<sequence>MFFFSRLQYAYVPLEFFYNYTSRTKTNPSMYHITVNQYPSIISRYIAINHIAHWCICQGGLVIDVRSPRPELARSYTLPISDLTKVLSELNHLNFHVMTCSPPSHKVLEEPEPRLVRARP</sequence>
<organism evidence="1 2">
    <name type="scientific">Paxillus rubicundulus Ve08.2h10</name>
    <dbReference type="NCBI Taxonomy" id="930991"/>
    <lineage>
        <taxon>Eukaryota</taxon>
        <taxon>Fungi</taxon>
        <taxon>Dikarya</taxon>
        <taxon>Basidiomycota</taxon>
        <taxon>Agaricomycotina</taxon>
        <taxon>Agaricomycetes</taxon>
        <taxon>Agaricomycetidae</taxon>
        <taxon>Boletales</taxon>
        <taxon>Paxilineae</taxon>
        <taxon>Paxillaceae</taxon>
        <taxon>Paxillus</taxon>
    </lineage>
</organism>
<dbReference type="AlphaFoldDB" id="A0A0D0DMY2"/>